<evidence type="ECO:0000313" key="1">
    <source>
        <dbReference type="EMBL" id="CAG8534181.1"/>
    </source>
</evidence>
<dbReference type="Proteomes" id="UP000789366">
    <property type="component" value="Unassembled WGS sequence"/>
</dbReference>
<reference evidence="1" key="1">
    <citation type="submission" date="2021-06" db="EMBL/GenBank/DDBJ databases">
        <authorList>
            <person name="Kallberg Y."/>
            <person name="Tangrot J."/>
            <person name="Rosling A."/>
        </authorList>
    </citation>
    <scope>NUCLEOTIDE SEQUENCE</scope>
    <source>
        <strain evidence="1">28 12/20/2015</strain>
    </source>
</reference>
<proteinExistence type="predicted"/>
<organism evidence="1 2">
    <name type="scientific">Cetraspora pellucida</name>
    <dbReference type="NCBI Taxonomy" id="1433469"/>
    <lineage>
        <taxon>Eukaryota</taxon>
        <taxon>Fungi</taxon>
        <taxon>Fungi incertae sedis</taxon>
        <taxon>Mucoromycota</taxon>
        <taxon>Glomeromycotina</taxon>
        <taxon>Glomeromycetes</taxon>
        <taxon>Diversisporales</taxon>
        <taxon>Gigasporaceae</taxon>
        <taxon>Cetraspora</taxon>
    </lineage>
</organism>
<name>A0ACA9LNU8_9GLOM</name>
<sequence length="231" mass="26401">MSFFIDQILEIAPLEYNEQTINLASTNIIDPQLIESSNEPLFTASREISLWIISTKMQEIINYFENTILYQFLCVSCSICSRLMYPEKSEWIQCNPNFQYSLAIIYPNKPLITNPNPSENRIAVCPSCKHNQNRNYPPYLFPVPPEINLVPLHKCKYLSPIHLHCSLGRTSGANSFSGYRILAGTMNYSKNIHSLYLYSGILGAYLNSSDSSVNQHTYPPWFVDSLTNIIN</sequence>
<accession>A0ACA9LNU8</accession>
<dbReference type="EMBL" id="CAJVPW010004052">
    <property type="protein sequence ID" value="CAG8534181.1"/>
    <property type="molecule type" value="Genomic_DNA"/>
</dbReference>
<keyword evidence="2" id="KW-1185">Reference proteome</keyword>
<protein>
    <submittedName>
        <fullName evidence="1">10477_t:CDS:1</fullName>
    </submittedName>
</protein>
<comment type="caution">
    <text evidence="1">The sequence shown here is derived from an EMBL/GenBank/DDBJ whole genome shotgun (WGS) entry which is preliminary data.</text>
</comment>
<gene>
    <name evidence="1" type="ORF">SPELUC_LOCUS4504</name>
</gene>
<evidence type="ECO:0000313" key="2">
    <source>
        <dbReference type="Proteomes" id="UP000789366"/>
    </source>
</evidence>